<keyword evidence="2" id="KW-1185">Reference proteome</keyword>
<name>A0A0U2W981_9BACL</name>
<reference evidence="2" key="1">
    <citation type="submission" date="2015-12" db="EMBL/GenBank/DDBJ databases">
        <title>Complete genome sequences of two moderately thermophilic Paenibacillus species.</title>
        <authorList>
            <person name="Butler R.III."/>
            <person name="Wang J."/>
            <person name="Stark B.C."/>
            <person name="Pombert J.-F."/>
        </authorList>
    </citation>
    <scope>NUCLEOTIDE SEQUENCE [LARGE SCALE GENOMIC DNA]</scope>
    <source>
        <strain evidence="2">32O-Y</strain>
    </source>
</reference>
<organism evidence="1 2">
    <name type="scientific">Paenibacillus naphthalenovorans</name>
    <dbReference type="NCBI Taxonomy" id="162209"/>
    <lineage>
        <taxon>Bacteria</taxon>
        <taxon>Bacillati</taxon>
        <taxon>Bacillota</taxon>
        <taxon>Bacilli</taxon>
        <taxon>Bacillales</taxon>
        <taxon>Paenibacillaceae</taxon>
        <taxon>Paenibacillus</taxon>
    </lineage>
</organism>
<protein>
    <submittedName>
        <fullName evidence="1">Uncharacterized protein</fullName>
    </submittedName>
</protein>
<proteinExistence type="predicted"/>
<reference evidence="1 2" key="2">
    <citation type="journal article" date="2016" name="Genome Announc.">
        <title>Complete Genome Sequences of Two Interactive Moderate Thermophiles, Paenibacillus napthalenovorans 32O-Y and Paenibacillus sp. 32O-W.</title>
        <authorList>
            <person name="Butler R.R.III."/>
            <person name="Wang J."/>
            <person name="Stark B.C."/>
            <person name="Pombert J.F."/>
        </authorList>
    </citation>
    <scope>NUCLEOTIDE SEQUENCE [LARGE SCALE GENOMIC DNA]</scope>
    <source>
        <strain evidence="1 2">32O-Y</strain>
    </source>
</reference>
<dbReference type="PATRIC" id="fig|162209.4.peg.1613"/>
<dbReference type="AlphaFoldDB" id="A0A0U2W981"/>
<evidence type="ECO:0000313" key="2">
    <source>
        <dbReference type="Proteomes" id="UP000061660"/>
    </source>
</evidence>
<dbReference type="EMBL" id="CP013652">
    <property type="protein sequence ID" value="ALS21898.1"/>
    <property type="molecule type" value="Genomic_DNA"/>
</dbReference>
<gene>
    <name evidence="1" type="ORF">IJ22_15220</name>
</gene>
<dbReference type="KEGG" id="pnp:IJ22_15220"/>
<dbReference type="Proteomes" id="UP000061660">
    <property type="component" value="Chromosome"/>
</dbReference>
<dbReference type="RefSeq" id="WP_062408273.1">
    <property type="nucleotide sequence ID" value="NZ_CP013652.1"/>
</dbReference>
<sequence>MGDKVRVSHRNLLSRKLKAIISQNRLMKILKELKKNASVYKISVSKRRKAKLLSRKKIADVKKILLRKRKLNTVTKLRKSSAAENKKIRNKRKIMRLKKKLAARKKLGSKRVKQRKWTTKMRLLRKAARKRQMKKRKLFSRQPGKDLQLVAGDTVSIPVSPVWPAEEFSSGALAPADQYNSLFSFEVDTSNNIQVNHELWDSIVANMPSNYSIPDSDFVKRLSLPAEQISSAEKQSSLRTTAIENDVSVEGMVEPPLIDLLSEGPISTAVDLPSAAAGGANEQKNDGDK</sequence>
<evidence type="ECO:0000313" key="1">
    <source>
        <dbReference type="EMBL" id="ALS21898.1"/>
    </source>
</evidence>
<accession>A0A0U2W981</accession>